<evidence type="ECO:0000256" key="5">
    <source>
        <dbReference type="ARBA" id="ARBA00023159"/>
    </source>
</evidence>
<name>A0A521DUW5_9BACT</name>
<keyword evidence="2" id="KW-0963">Cytoplasm</keyword>
<dbReference type="AlphaFoldDB" id="A0A521DUW5"/>
<proteinExistence type="predicted"/>
<sequence>MEYGKVKWFDAQKGFGFIKPDNGGNDIFLHRNNVENLGFNEGIEDGEEVEYSVEETPKGLSATEVYILE</sequence>
<comment type="subcellular location">
    <subcellularLocation>
        <location evidence="1">Cytoplasm</location>
    </subcellularLocation>
</comment>
<evidence type="ECO:0000256" key="2">
    <source>
        <dbReference type="ARBA" id="ARBA00022490"/>
    </source>
</evidence>
<dbReference type="EMBL" id="FXTP01000009">
    <property type="protein sequence ID" value="SMO75362.1"/>
    <property type="molecule type" value="Genomic_DNA"/>
</dbReference>
<dbReference type="PANTHER" id="PTHR46565:SF20">
    <property type="entry name" value="COLD SHOCK DOMAIN-CONTAINING PROTEIN 4"/>
    <property type="match status" value="1"/>
</dbReference>
<keyword evidence="6" id="KW-0804">Transcription</keyword>
<keyword evidence="3" id="KW-0805">Transcription regulation</keyword>
<dbReference type="CDD" id="cd04458">
    <property type="entry name" value="CSP_CDS"/>
    <property type="match status" value="1"/>
</dbReference>
<dbReference type="InterPro" id="IPR011129">
    <property type="entry name" value="CSD"/>
</dbReference>
<evidence type="ECO:0000256" key="6">
    <source>
        <dbReference type="ARBA" id="ARBA00023163"/>
    </source>
</evidence>
<dbReference type="InterPro" id="IPR002059">
    <property type="entry name" value="CSP_DNA-bd"/>
</dbReference>
<dbReference type="PIRSF" id="PIRSF002599">
    <property type="entry name" value="Cold_shock_A"/>
    <property type="match status" value="1"/>
</dbReference>
<dbReference type="Pfam" id="PF00313">
    <property type="entry name" value="CSD"/>
    <property type="match status" value="1"/>
</dbReference>
<protein>
    <submittedName>
        <fullName evidence="8">Cold-shock DNA-binding protein family</fullName>
    </submittedName>
</protein>
<dbReference type="PROSITE" id="PS51857">
    <property type="entry name" value="CSD_2"/>
    <property type="match status" value="1"/>
</dbReference>
<organism evidence="8 9">
    <name type="scientific">Gracilimonas mengyeensis</name>
    <dbReference type="NCBI Taxonomy" id="1302730"/>
    <lineage>
        <taxon>Bacteria</taxon>
        <taxon>Pseudomonadati</taxon>
        <taxon>Balneolota</taxon>
        <taxon>Balneolia</taxon>
        <taxon>Balneolales</taxon>
        <taxon>Balneolaceae</taxon>
        <taxon>Gracilimonas</taxon>
    </lineage>
</organism>
<reference evidence="8 9" key="1">
    <citation type="submission" date="2017-05" db="EMBL/GenBank/DDBJ databases">
        <authorList>
            <person name="Varghese N."/>
            <person name="Submissions S."/>
        </authorList>
    </citation>
    <scope>NUCLEOTIDE SEQUENCE [LARGE SCALE GENOMIC DNA]</scope>
    <source>
        <strain evidence="8 9">DSM 21985</strain>
    </source>
</reference>
<evidence type="ECO:0000313" key="9">
    <source>
        <dbReference type="Proteomes" id="UP000317557"/>
    </source>
</evidence>
<evidence type="ECO:0000256" key="3">
    <source>
        <dbReference type="ARBA" id="ARBA00023015"/>
    </source>
</evidence>
<dbReference type="Proteomes" id="UP000317557">
    <property type="component" value="Unassembled WGS sequence"/>
</dbReference>
<dbReference type="RefSeq" id="WP_142454758.1">
    <property type="nucleotide sequence ID" value="NZ_FXTP01000009.1"/>
</dbReference>
<gene>
    <name evidence="8" type="ORF">SAMN06265219_109123</name>
</gene>
<dbReference type="SUPFAM" id="SSF50249">
    <property type="entry name" value="Nucleic acid-binding proteins"/>
    <property type="match status" value="1"/>
</dbReference>
<keyword evidence="9" id="KW-1185">Reference proteome</keyword>
<keyword evidence="4 8" id="KW-0238">DNA-binding</keyword>
<evidence type="ECO:0000256" key="1">
    <source>
        <dbReference type="ARBA" id="ARBA00004496"/>
    </source>
</evidence>
<dbReference type="OrthoDB" id="9805039at2"/>
<dbReference type="Gene3D" id="2.40.50.140">
    <property type="entry name" value="Nucleic acid-binding proteins"/>
    <property type="match status" value="1"/>
</dbReference>
<dbReference type="SMART" id="SM00357">
    <property type="entry name" value="CSP"/>
    <property type="match status" value="1"/>
</dbReference>
<feature type="domain" description="CSD" evidence="7">
    <location>
        <begin position="1"/>
        <end position="67"/>
    </location>
</feature>
<dbReference type="PRINTS" id="PR00050">
    <property type="entry name" value="COLDSHOCK"/>
</dbReference>
<evidence type="ECO:0000313" key="8">
    <source>
        <dbReference type="EMBL" id="SMO75362.1"/>
    </source>
</evidence>
<dbReference type="PANTHER" id="PTHR46565">
    <property type="entry name" value="COLD SHOCK DOMAIN PROTEIN 2"/>
    <property type="match status" value="1"/>
</dbReference>
<dbReference type="InterPro" id="IPR012156">
    <property type="entry name" value="Cold_shock_CspA"/>
</dbReference>
<evidence type="ECO:0000256" key="4">
    <source>
        <dbReference type="ARBA" id="ARBA00023125"/>
    </source>
</evidence>
<keyword evidence="5" id="KW-0010">Activator</keyword>
<accession>A0A521DUW5</accession>
<dbReference type="GO" id="GO:0005829">
    <property type="term" value="C:cytosol"/>
    <property type="evidence" value="ECO:0007669"/>
    <property type="project" value="UniProtKB-ARBA"/>
</dbReference>
<dbReference type="GO" id="GO:0003677">
    <property type="term" value="F:DNA binding"/>
    <property type="evidence" value="ECO:0007669"/>
    <property type="project" value="UniProtKB-KW"/>
</dbReference>
<dbReference type="InterPro" id="IPR012340">
    <property type="entry name" value="NA-bd_OB-fold"/>
</dbReference>
<evidence type="ECO:0000259" key="7">
    <source>
        <dbReference type="PROSITE" id="PS51857"/>
    </source>
</evidence>